<keyword evidence="2" id="KW-1185">Reference proteome</keyword>
<gene>
    <name evidence="1" type="primary">iscX</name>
    <name evidence="1" type="ORF">H6A60_03405</name>
</gene>
<evidence type="ECO:0000313" key="2">
    <source>
        <dbReference type="Proteomes" id="UP000715095"/>
    </source>
</evidence>
<dbReference type="PANTHER" id="PTHR37532:SF1">
    <property type="entry name" value="PROTEIN ISCX"/>
    <property type="match status" value="1"/>
</dbReference>
<dbReference type="InterPro" id="IPR036762">
    <property type="entry name" value="IscX-like_sf"/>
</dbReference>
<proteinExistence type="predicted"/>
<dbReference type="InterPro" id="IPR007479">
    <property type="entry name" value="ISC_FeS_clus_asmbl_IscsX"/>
</dbReference>
<dbReference type="Pfam" id="PF04384">
    <property type="entry name" value="Fe-S_assembly"/>
    <property type="match status" value="1"/>
</dbReference>
<dbReference type="PIRSF" id="PIRSF039003">
    <property type="entry name" value="IscX"/>
    <property type="match status" value="1"/>
</dbReference>
<dbReference type="SUPFAM" id="SSF140319">
    <property type="entry name" value="IscX-like"/>
    <property type="match status" value="1"/>
</dbReference>
<dbReference type="PANTHER" id="PTHR37532">
    <property type="entry name" value="PROTEIN ISCX"/>
    <property type="match status" value="1"/>
</dbReference>
<name>A0ABS2DQD5_9BURK</name>
<dbReference type="NCBIfam" id="TIGR03412">
    <property type="entry name" value="iscX_yfhJ"/>
    <property type="match status" value="1"/>
</dbReference>
<comment type="caution">
    <text evidence="1">The sequence shown here is derived from an EMBL/GenBank/DDBJ whole genome shotgun (WGS) entry which is preliminary data.</text>
</comment>
<dbReference type="RefSeq" id="WP_205101998.1">
    <property type="nucleotide sequence ID" value="NZ_JACJJC010000003.1"/>
</dbReference>
<dbReference type="Gene3D" id="1.10.10.600">
    <property type="entry name" value="IscX-like"/>
    <property type="match status" value="1"/>
</dbReference>
<dbReference type="Proteomes" id="UP000715095">
    <property type="component" value="Unassembled WGS sequence"/>
</dbReference>
<protein>
    <submittedName>
        <fullName evidence="1">Fe-S cluster assembly protein IscX</fullName>
    </submittedName>
</protein>
<accession>A0ABS2DQD5</accession>
<organism evidence="1 2">
    <name type="scientific">Sutterella massiliensis</name>
    <dbReference type="NCBI Taxonomy" id="1816689"/>
    <lineage>
        <taxon>Bacteria</taxon>
        <taxon>Pseudomonadati</taxon>
        <taxon>Pseudomonadota</taxon>
        <taxon>Betaproteobacteria</taxon>
        <taxon>Burkholderiales</taxon>
        <taxon>Sutterellaceae</taxon>
        <taxon>Sutterella</taxon>
    </lineage>
</organism>
<dbReference type="EMBL" id="JACJJC010000003">
    <property type="protein sequence ID" value="MBM6703541.1"/>
    <property type="molecule type" value="Genomic_DNA"/>
</dbReference>
<sequence length="66" mass="7544">MSLSWSDVRAIGEALYDANPEIDPLTLSFVRLHEMIVNLPDFSDDPEKSNEAILEAILQVWLDERD</sequence>
<evidence type="ECO:0000313" key="1">
    <source>
        <dbReference type="EMBL" id="MBM6703541.1"/>
    </source>
</evidence>
<reference evidence="1 2" key="1">
    <citation type="journal article" date="2021" name="Sci. Rep.">
        <title>The distribution of antibiotic resistance genes in chicken gut microbiota commensals.</title>
        <authorList>
            <person name="Juricova H."/>
            <person name="Matiasovicova J."/>
            <person name="Kubasova T."/>
            <person name="Cejkova D."/>
            <person name="Rychlik I."/>
        </authorList>
    </citation>
    <scope>NUCLEOTIDE SEQUENCE [LARGE SCALE GENOMIC DNA]</scope>
    <source>
        <strain evidence="1 2">An829</strain>
    </source>
</reference>